<feature type="signal peptide" evidence="5">
    <location>
        <begin position="1"/>
        <end position="19"/>
    </location>
</feature>
<name>A0A668U485_OREAU</name>
<dbReference type="GO" id="GO:0050830">
    <property type="term" value="P:defense response to Gram-positive bacterium"/>
    <property type="evidence" value="ECO:0007669"/>
    <property type="project" value="TreeGrafter"/>
</dbReference>
<dbReference type="OMA" id="ENEMCIY"/>
<reference evidence="7" key="1">
    <citation type="submission" date="2025-08" db="UniProtKB">
        <authorList>
            <consortium name="Ensembl"/>
        </authorList>
    </citation>
    <scope>IDENTIFICATION</scope>
</reference>
<dbReference type="SMART" id="SM00092">
    <property type="entry name" value="RNAse_Pc"/>
    <property type="match status" value="1"/>
</dbReference>
<feature type="chain" id="PRO_5025712494" description="Ribonuclease A-domain domain-containing protein" evidence="5">
    <location>
        <begin position="20"/>
        <end position="128"/>
    </location>
</feature>
<dbReference type="Ensembl" id="ENSOABT00000034069.2">
    <property type="protein sequence ID" value="ENSOABP00000033146.1"/>
    <property type="gene ID" value="ENSOABG00000015272.2"/>
</dbReference>
<dbReference type="InterPro" id="IPR001427">
    <property type="entry name" value="RNaseA"/>
</dbReference>
<dbReference type="PANTHER" id="PTHR11437">
    <property type="entry name" value="RIBONUCLEASE"/>
    <property type="match status" value="1"/>
</dbReference>
<dbReference type="Proteomes" id="UP000472276">
    <property type="component" value="Unassembled WGS sequence"/>
</dbReference>
<evidence type="ECO:0000313" key="7">
    <source>
        <dbReference type="Ensembl" id="ENSOABP00000033146.1"/>
    </source>
</evidence>
<dbReference type="SUPFAM" id="SSF54076">
    <property type="entry name" value="RNase A-like"/>
    <property type="match status" value="1"/>
</dbReference>
<feature type="domain" description="Ribonuclease A-domain" evidence="6">
    <location>
        <begin position="18"/>
        <end position="118"/>
    </location>
</feature>
<organism evidence="7 8">
    <name type="scientific">Oreochromis aureus</name>
    <name type="common">Israeli tilapia</name>
    <name type="synonym">Chromis aureus</name>
    <dbReference type="NCBI Taxonomy" id="47969"/>
    <lineage>
        <taxon>Eukaryota</taxon>
        <taxon>Metazoa</taxon>
        <taxon>Chordata</taxon>
        <taxon>Craniata</taxon>
        <taxon>Vertebrata</taxon>
        <taxon>Euteleostomi</taxon>
        <taxon>Actinopterygii</taxon>
        <taxon>Neopterygii</taxon>
        <taxon>Teleostei</taxon>
        <taxon>Neoteleostei</taxon>
        <taxon>Acanthomorphata</taxon>
        <taxon>Ovalentaria</taxon>
        <taxon>Cichlomorphae</taxon>
        <taxon>Cichliformes</taxon>
        <taxon>Cichlidae</taxon>
        <taxon>African cichlids</taxon>
        <taxon>Pseudocrenilabrinae</taxon>
        <taxon>Oreochromini</taxon>
        <taxon>Oreochromis</taxon>
    </lineage>
</organism>
<dbReference type="Gene3D" id="3.10.130.10">
    <property type="entry name" value="Ribonuclease A-like domain"/>
    <property type="match status" value="1"/>
</dbReference>
<evidence type="ECO:0000256" key="3">
    <source>
        <dbReference type="ARBA" id="ARBA00022759"/>
    </source>
</evidence>
<protein>
    <recommendedName>
        <fullName evidence="6">Ribonuclease A-domain domain-containing protein</fullName>
    </recommendedName>
</protein>
<evidence type="ECO:0000259" key="6">
    <source>
        <dbReference type="SMART" id="SM00092"/>
    </source>
</evidence>
<dbReference type="GO" id="GO:0016787">
    <property type="term" value="F:hydrolase activity"/>
    <property type="evidence" value="ECO:0007669"/>
    <property type="project" value="UniProtKB-KW"/>
</dbReference>
<gene>
    <name evidence="7" type="primary">MANF</name>
</gene>
<keyword evidence="8" id="KW-1185">Reference proteome</keyword>
<reference evidence="7" key="2">
    <citation type="submission" date="2025-09" db="UniProtKB">
        <authorList>
            <consortium name="Ensembl"/>
        </authorList>
    </citation>
    <scope>IDENTIFICATION</scope>
</reference>
<keyword evidence="2 5" id="KW-0540">Nuclease</keyword>
<dbReference type="GO" id="GO:0003676">
    <property type="term" value="F:nucleic acid binding"/>
    <property type="evidence" value="ECO:0007669"/>
    <property type="project" value="InterPro"/>
</dbReference>
<sequence length="128" mass="14788">MRVQSACLLLLLLCAAVLSQTYDDFKRKHILKSCDDMMKTVNDDSQCKPVNTFIIANEEEVKALCKGKDNRTITYKFDVIDCKRKKKKPCEYKARPLEGEEKKIKCENSEPVHLERGCDELQTEILTE</sequence>
<evidence type="ECO:0000256" key="4">
    <source>
        <dbReference type="ARBA" id="ARBA00022801"/>
    </source>
</evidence>
<evidence type="ECO:0000256" key="1">
    <source>
        <dbReference type="ARBA" id="ARBA00005600"/>
    </source>
</evidence>
<dbReference type="GO" id="GO:0004519">
    <property type="term" value="F:endonuclease activity"/>
    <property type="evidence" value="ECO:0007669"/>
    <property type="project" value="UniProtKB-KW"/>
</dbReference>
<evidence type="ECO:0000256" key="2">
    <source>
        <dbReference type="ARBA" id="ARBA00022722"/>
    </source>
</evidence>
<dbReference type="GO" id="GO:0004540">
    <property type="term" value="F:RNA nuclease activity"/>
    <property type="evidence" value="ECO:0007669"/>
    <property type="project" value="TreeGrafter"/>
</dbReference>
<comment type="similarity">
    <text evidence="1 5">Belongs to the pancreatic ribonuclease family.</text>
</comment>
<dbReference type="InterPro" id="IPR023411">
    <property type="entry name" value="RNaseA_AS"/>
</dbReference>
<accession>A0A668U485</accession>
<dbReference type="Pfam" id="PF00074">
    <property type="entry name" value="RnaseA"/>
    <property type="match status" value="1"/>
</dbReference>
<dbReference type="PROSITE" id="PS00127">
    <property type="entry name" value="RNASE_PANCREATIC"/>
    <property type="match status" value="1"/>
</dbReference>
<keyword evidence="4 5" id="KW-0378">Hydrolase</keyword>
<evidence type="ECO:0000256" key="5">
    <source>
        <dbReference type="RuleBase" id="RU000651"/>
    </source>
</evidence>
<dbReference type="AlphaFoldDB" id="A0A668U485"/>
<dbReference type="InterPro" id="IPR036816">
    <property type="entry name" value="RNaseA-like_dom_sf"/>
</dbReference>
<dbReference type="InterPro" id="IPR023412">
    <property type="entry name" value="RNaseA_domain"/>
</dbReference>
<proteinExistence type="inferred from homology"/>
<evidence type="ECO:0000313" key="8">
    <source>
        <dbReference type="Proteomes" id="UP000472276"/>
    </source>
</evidence>
<keyword evidence="5" id="KW-0732">Signal</keyword>
<keyword evidence="3 5" id="KW-0255">Endonuclease</keyword>